<evidence type="ECO:0000313" key="9">
    <source>
        <dbReference type="EMBL" id="OLY83356.1"/>
    </source>
</evidence>
<dbReference type="EMBL" id="LSSL01000948">
    <property type="protein sequence ID" value="OLY83356.1"/>
    <property type="molecule type" value="Genomic_DNA"/>
</dbReference>
<comment type="similarity">
    <text evidence="5">Belongs to the laat-1 family.</text>
</comment>
<evidence type="ECO:0000256" key="7">
    <source>
        <dbReference type="SAM" id="MobiDB-lite"/>
    </source>
</evidence>
<organism evidence="9 10">
    <name type="scientific">Smittium mucronatum</name>
    <dbReference type="NCBI Taxonomy" id="133383"/>
    <lineage>
        <taxon>Eukaryota</taxon>
        <taxon>Fungi</taxon>
        <taxon>Fungi incertae sedis</taxon>
        <taxon>Zoopagomycota</taxon>
        <taxon>Kickxellomycotina</taxon>
        <taxon>Harpellomycetes</taxon>
        <taxon>Harpellales</taxon>
        <taxon>Legeriomycetaceae</taxon>
        <taxon>Smittium</taxon>
    </lineage>
</organism>
<dbReference type="GO" id="GO:0098852">
    <property type="term" value="C:lytic vacuole membrane"/>
    <property type="evidence" value="ECO:0007669"/>
    <property type="project" value="UniProtKB-ARBA"/>
</dbReference>
<dbReference type="AlphaFoldDB" id="A0A1R0H2J2"/>
<keyword evidence="4 8" id="KW-0472">Membrane</keyword>
<dbReference type="Gene3D" id="1.20.1280.290">
    <property type="match status" value="2"/>
</dbReference>
<dbReference type="OrthoDB" id="8048523at2759"/>
<feature type="region of interest" description="Disordered" evidence="7">
    <location>
        <begin position="121"/>
        <end position="152"/>
    </location>
</feature>
<dbReference type="Proteomes" id="UP000187455">
    <property type="component" value="Unassembled WGS sequence"/>
</dbReference>
<feature type="transmembrane region" description="Helical" evidence="8">
    <location>
        <begin position="12"/>
        <end position="33"/>
    </location>
</feature>
<accession>A0A1R0H2J2</accession>
<name>A0A1R0H2J2_9FUNG</name>
<sequence>MSPAPISPFHHLLSQFFGYVSLLMSMIVTVPQIIENYNNKSGDSVSMTMLWIWMVADLLNFFGSVMQNIIFTAILQALYFVVTDGIIILQTYYYRFYYTDGKFNRLSADDVESAPQQTLISEGESSLDSVQPDSSLNKTSYGSIPSAQSPSGSGSVAQTFSMLRPLLITVAFFGLSALLYTYFPEKSDKITPSDYELQFWPQLFGYLSAILYAGSRIPQIIQNHRAKSCEGLSIMMFGFTLTSNIAYIISFFAESTDLDYIIPSLPWILGSAISPFLDLYIFYQFYIYS</sequence>
<evidence type="ECO:0000256" key="3">
    <source>
        <dbReference type="ARBA" id="ARBA00022989"/>
    </source>
</evidence>
<dbReference type="InterPro" id="IPR006603">
    <property type="entry name" value="PQ-loop_rpt"/>
</dbReference>
<feature type="transmembrane region" description="Helical" evidence="8">
    <location>
        <begin position="233"/>
        <end position="253"/>
    </location>
</feature>
<comment type="caution">
    <text evidence="9">The sequence shown here is derived from an EMBL/GenBank/DDBJ whole genome shotgun (WGS) entry which is preliminary data.</text>
</comment>
<evidence type="ECO:0000256" key="8">
    <source>
        <dbReference type="SAM" id="Phobius"/>
    </source>
</evidence>
<evidence type="ECO:0000313" key="10">
    <source>
        <dbReference type="Proteomes" id="UP000187455"/>
    </source>
</evidence>
<dbReference type="Pfam" id="PF04193">
    <property type="entry name" value="PQ-loop"/>
    <property type="match status" value="2"/>
</dbReference>
<protein>
    <submittedName>
        <fullName evidence="9">Seven transmembrane protein 1</fullName>
    </submittedName>
</protein>
<dbReference type="InterPro" id="IPR051415">
    <property type="entry name" value="LAAT-1"/>
</dbReference>
<evidence type="ECO:0000256" key="6">
    <source>
        <dbReference type="ARBA" id="ARBA00050768"/>
    </source>
</evidence>
<evidence type="ECO:0000256" key="2">
    <source>
        <dbReference type="ARBA" id="ARBA00022692"/>
    </source>
</evidence>
<evidence type="ECO:0000256" key="4">
    <source>
        <dbReference type="ARBA" id="ARBA00023136"/>
    </source>
</evidence>
<evidence type="ECO:0000256" key="5">
    <source>
        <dbReference type="ARBA" id="ARBA00038039"/>
    </source>
</evidence>
<keyword evidence="3 8" id="KW-1133">Transmembrane helix</keyword>
<reference evidence="9 10" key="1">
    <citation type="journal article" date="2016" name="Mol. Biol. Evol.">
        <title>Genome-Wide Survey of Gut Fungi (Harpellales) Reveals the First Horizontally Transferred Ubiquitin Gene from a Mosquito Host.</title>
        <authorList>
            <person name="Wang Y."/>
            <person name="White M.M."/>
            <person name="Kvist S."/>
            <person name="Moncalvo J.M."/>
        </authorList>
    </citation>
    <scope>NUCLEOTIDE SEQUENCE [LARGE SCALE GENOMIC DNA]</scope>
    <source>
        <strain evidence="9 10">ALG-7-W6</strain>
    </source>
</reference>
<feature type="transmembrane region" description="Helical" evidence="8">
    <location>
        <begin position="203"/>
        <end position="221"/>
    </location>
</feature>
<feature type="transmembrane region" description="Helical" evidence="8">
    <location>
        <begin position="69"/>
        <end position="94"/>
    </location>
</feature>
<dbReference type="SMART" id="SM00679">
    <property type="entry name" value="CTNS"/>
    <property type="match status" value="2"/>
</dbReference>
<feature type="transmembrane region" description="Helical" evidence="8">
    <location>
        <begin position="45"/>
        <end position="63"/>
    </location>
</feature>
<feature type="transmembrane region" description="Helical" evidence="8">
    <location>
        <begin position="265"/>
        <end position="283"/>
    </location>
</feature>
<keyword evidence="2 8" id="KW-0812">Transmembrane</keyword>
<dbReference type="GO" id="GO:0015174">
    <property type="term" value="F:basic amino acid transmembrane transporter activity"/>
    <property type="evidence" value="ECO:0007669"/>
    <property type="project" value="UniProtKB-ARBA"/>
</dbReference>
<keyword evidence="10" id="KW-1185">Reference proteome</keyword>
<dbReference type="PANTHER" id="PTHR16201">
    <property type="entry name" value="SEVEN TRANSMEMBRANE PROTEIN 1-RELATED"/>
    <property type="match status" value="1"/>
</dbReference>
<proteinExistence type="inferred from homology"/>
<dbReference type="FunFam" id="1.20.1280.290:FF:000009">
    <property type="entry name" value="PQ loop repeat family protein"/>
    <property type="match status" value="1"/>
</dbReference>
<comment type="catalytic activity">
    <reaction evidence="6">
        <text>L-histidine(out) + L-arginine(in) = L-histidine(in) + L-arginine(out)</text>
        <dbReference type="Rhea" id="RHEA:71063"/>
        <dbReference type="ChEBI" id="CHEBI:32682"/>
        <dbReference type="ChEBI" id="CHEBI:57595"/>
    </reaction>
</comment>
<dbReference type="STRING" id="133383.A0A1R0H2J2"/>
<comment type="subcellular location">
    <subcellularLocation>
        <location evidence="1">Membrane</location>
        <topology evidence="1">Multi-pass membrane protein</topology>
    </subcellularLocation>
</comment>
<dbReference type="GO" id="GO:0034486">
    <property type="term" value="P:vacuolar transmembrane transport"/>
    <property type="evidence" value="ECO:0007669"/>
    <property type="project" value="UniProtKB-ARBA"/>
</dbReference>
<gene>
    <name evidence="9" type="ORF">AYI68_g2504</name>
</gene>
<evidence type="ECO:0000256" key="1">
    <source>
        <dbReference type="ARBA" id="ARBA00004141"/>
    </source>
</evidence>
<dbReference type="PANTHER" id="PTHR16201:SF44">
    <property type="entry name" value="SEVEN TRANSMEMBRANE PROTEIN 1"/>
    <property type="match status" value="1"/>
</dbReference>
<feature type="transmembrane region" description="Helical" evidence="8">
    <location>
        <begin position="166"/>
        <end position="183"/>
    </location>
</feature>